<accession>A0A6A6YHI5</accession>
<reference evidence="1 3" key="1">
    <citation type="journal article" date="2020" name="Stud. Mycol.">
        <title>101 Dothideomycetes genomes: a test case for predicting lifestyles and emergence of pathogens.</title>
        <authorList>
            <person name="Haridas S."/>
            <person name="Albert R."/>
            <person name="Binder M."/>
            <person name="Bloem J."/>
            <person name="Labutti K."/>
            <person name="Salamov A."/>
            <person name="Andreopoulos B."/>
            <person name="Baker S."/>
            <person name="Barry K."/>
            <person name="Bills G."/>
            <person name="Bluhm B."/>
            <person name="Cannon C."/>
            <person name="Castanera R."/>
            <person name="Culley D."/>
            <person name="Daum C."/>
            <person name="Ezra D."/>
            <person name="Gonzalez J."/>
            <person name="Henrissat B."/>
            <person name="Kuo A."/>
            <person name="Liang C."/>
            <person name="Lipzen A."/>
            <person name="Lutzoni F."/>
            <person name="Magnuson J."/>
            <person name="Mondo S."/>
            <person name="Nolan M."/>
            <person name="Ohm R."/>
            <person name="Pangilinan J."/>
            <person name="Park H.-J."/>
            <person name="Ramirez L."/>
            <person name="Alfaro M."/>
            <person name="Sun H."/>
            <person name="Tritt A."/>
            <person name="Yoshinaga Y."/>
            <person name="Zwiers L.-H."/>
            <person name="Turgeon B."/>
            <person name="Goodwin S."/>
            <person name="Spatafora J."/>
            <person name="Crous P."/>
            <person name="Grigoriev I."/>
        </authorList>
    </citation>
    <scope>NUCLEOTIDE SEQUENCE</scope>
    <source>
        <strain evidence="1 3">CBS 304.34</strain>
    </source>
</reference>
<evidence type="ECO:0000313" key="1">
    <source>
        <dbReference type="EMBL" id="KAF2807357.1"/>
    </source>
</evidence>
<sequence length="163" mass="18510">MRITFAFDEDPIYVAEEDHLWEVAPLGSLKRFVYLKRLEIAGPFLMHGWPVDSNVQLKDVLPSSLHNLLITSMAESTANHLYAFAFALPDFKDQGFSHLNHIFDLSQHGRLGLYLGENLEEFVAVLQDVGVNFRKEKAIRSTLVLILPPMIIRGGINARERHA</sequence>
<keyword evidence="2" id="KW-1185">Reference proteome</keyword>
<dbReference type="AlphaFoldDB" id="A0A6A6YHI5"/>
<protein>
    <submittedName>
        <fullName evidence="1 3">Uncharacterized protein</fullName>
    </submittedName>
</protein>
<name>A0A6A6YHI5_9PEZI</name>
<reference evidence="3" key="2">
    <citation type="submission" date="2020-04" db="EMBL/GenBank/DDBJ databases">
        <authorList>
            <consortium name="NCBI Genome Project"/>
        </authorList>
    </citation>
    <scope>NUCLEOTIDE SEQUENCE</scope>
    <source>
        <strain evidence="3">CBS 304.34</strain>
    </source>
</reference>
<dbReference type="RefSeq" id="XP_033574321.1">
    <property type="nucleotide sequence ID" value="XM_033725757.1"/>
</dbReference>
<reference evidence="3" key="3">
    <citation type="submission" date="2025-04" db="UniProtKB">
        <authorList>
            <consortium name="RefSeq"/>
        </authorList>
    </citation>
    <scope>IDENTIFICATION</scope>
    <source>
        <strain evidence="3">CBS 304.34</strain>
    </source>
</reference>
<dbReference type="Proteomes" id="UP000504636">
    <property type="component" value="Unplaced"/>
</dbReference>
<proteinExistence type="predicted"/>
<dbReference type="GeneID" id="54466650"/>
<organism evidence="1">
    <name type="scientific">Mytilinidion resinicola</name>
    <dbReference type="NCBI Taxonomy" id="574789"/>
    <lineage>
        <taxon>Eukaryota</taxon>
        <taxon>Fungi</taxon>
        <taxon>Dikarya</taxon>
        <taxon>Ascomycota</taxon>
        <taxon>Pezizomycotina</taxon>
        <taxon>Dothideomycetes</taxon>
        <taxon>Pleosporomycetidae</taxon>
        <taxon>Mytilinidiales</taxon>
        <taxon>Mytilinidiaceae</taxon>
        <taxon>Mytilinidion</taxon>
    </lineage>
</organism>
<evidence type="ECO:0000313" key="2">
    <source>
        <dbReference type="Proteomes" id="UP000504636"/>
    </source>
</evidence>
<evidence type="ECO:0000313" key="3">
    <source>
        <dbReference type="RefSeq" id="XP_033574321.1"/>
    </source>
</evidence>
<dbReference type="EMBL" id="MU003705">
    <property type="protein sequence ID" value="KAF2807357.1"/>
    <property type="molecule type" value="Genomic_DNA"/>
</dbReference>
<gene>
    <name evidence="1 3" type="ORF">BDZ99DRAFT_522976</name>
</gene>